<dbReference type="Gene3D" id="3.40.33.10">
    <property type="entry name" value="CAP"/>
    <property type="match status" value="1"/>
</dbReference>
<dbReference type="SUPFAM" id="SSF55797">
    <property type="entry name" value="PR-1-like"/>
    <property type="match status" value="1"/>
</dbReference>
<evidence type="ECO:0000256" key="1">
    <source>
        <dbReference type="ARBA" id="ARBA00003143"/>
    </source>
</evidence>
<keyword evidence="3" id="KW-0732">Signal</keyword>
<dbReference type="SMR" id="A0A803MC48"/>
<dbReference type="InterPro" id="IPR001283">
    <property type="entry name" value="CRISP-related"/>
</dbReference>
<dbReference type="GO" id="GO:0005576">
    <property type="term" value="C:extracellular region"/>
    <property type="evidence" value="ECO:0007669"/>
    <property type="project" value="InterPro"/>
</dbReference>
<dbReference type="InterPro" id="IPR035940">
    <property type="entry name" value="CAP_sf"/>
</dbReference>
<dbReference type="OrthoDB" id="1606473at2759"/>
<reference evidence="5" key="1">
    <citation type="journal article" date="2017" name="Nature">
        <title>The genome of Chenopodium quinoa.</title>
        <authorList>
            <person name="Jarvis D.E."/>
            <person name="Ho Y.S."/>
            <person name="Lightfoot D.J."/>
            <person name="Schmoeckel S.M."/>
            <person name="Li B."/>
            <person name="Borm T.J.A."/>
            <person name="Ohyanagi H."/>
            <person name="Mineta K."/>
            <person name="Michell C.T."/>
            <person name="Saber N."/>
            <person name="Kharbatia N.M."/>
            <person name="Rupper R.R."/>
            <person name="Sharp A.R."/>
            <person name="Dally N."/>
            <person name="Boughton B.A."/>
            <person name="Woo Y.H."/>
            <person name="Gao G."/>
            <person name="Schijlen E.G.W.M."/>
            <person name="Guo X."/>
            <person name="Momin A.A."/>
            <person name="Negrao S."/>
            <person name="Al-Babili S."/>
            <person name="Gehring C."/>
            <person name="Roessner U."/>
            <person name="Jung C."/>
            <person name="Murphy K."/>
            <person name="Arold S.T."/>
            <person name="Gojobori T."/>
            <person name="van der Linden C.G."/>
            <person name="van Loo E.N."/>
            <person name="Jellen E.N."/>
            <person name="Maughan P.J."/>
            <person name="Tester M."/>
        </authorList>
    </citation>
    <scope>NUCLEOTIDE SEQUENCE [LARGE SCALE GENOMIC DNA]</scope>
    <source>
        <strain evidence="5">cv. PI 614886</strain>
    </source>
</reference>
<keyword evidence="6" id="KW-1185">Reference proteome</keyword>
<gene>
    <name evidence="5" type="primary">LOC110739937</name>
</gene>
<keyword evidence="2" id="KW-0611">Plant defense</keyword>
<dbReference type="CDD" id="cd05381">
    <property type="entry name" value="CAP_PR-1"/>
    <property type="match status" value="1"/>
</dbReference>
<dbReference type="FunFam" id="3.40.33.10:FF:000004">
    <property type="entry name" value="CAP, cysteine-rich secretory protein, antigen 5"/>
    <property type="match status" value="1"/>
</dbReference>
<dbReference type="PROSITE" id="PS01009">
    <property type="entry name" value="CRISP_1"/>
    <property type="match status" value="1"/>
</dbReference>
<dbReference type="AlphaFoldDB" id="A0A803MC48"/>
<feature type="signal peptide" evidence="3">
    <location>
        <begin position="1"/>
        <end position="24"/>
    </location>
</feature>
<evidence type="ECO:0000259" key="4">
    <source>
        <dbReference type="SMART" id="SM00198"/>
    </source>
</evidence>
<dbReference type="InterPro" id="IPR002413">
    <property type="entry name" value="V5_allergen-like"/>
</dbReference>
<feature type="domain" description="SCP" evidence="4">
    <location>
        <begin position="29"/>
        <end position="159"/>
    </location>
</feature>
<dbReference type="InterPro" id="IPR014044">
    <property type="entry name" value="CAP_dom"/>
</dbReference>
<evidence type="ECO:0000313" key="6">
    <source>
        <dbReference type="Proteomes" id="UP000596660"/>
    </source>
</evidence>
<evidence type="ECO:0000256" key="2">
    <source>
        <dbReference type="ARBA" id="ARBA00023265"/>
    </source>
</evidence>
<dbReference type="PROSITE" id="PS01010">
    <property type="entry name" value="CRISP_2"/>
    <property type="match status" value="1"/>
</dbReference>
<dbReference type="PANTHER" id="PTHR10334">
    <property type="entry name" value="CYSTEINE-RICH SECRETORY PROTEIN-RELATED"/>
    <property type="match status" value="1"/>
</dbReference>
<comment type="function">
    <text evidence="1">Probably involved in the defense reaction of plants against pathogens.</text>
</comment>
<reference evidence="5" key="2">
    <citation type="submission" date="2021-03" db="UniProtKB">
        <authorList>
            <consortium name="EnsemblPlants"/>
        </authorList>
    </citation>
    <scope>IDENTIFICATION</scope>
</reference>
<dbReference type="PRINTS" id="PR00838">
    <property type="entry name" value="V5ALLERGEN"/>
</dbReference>
<evidence type="ECO:0000256" key="3">
    <source>
        <dbReference type="SAM" id="SignalP"/>
    </source>
</evidence>
<dbReference type="Gramene" id="AUR62027041-RA">
    <property type="protein sequence ID" value="AUR62027041-RA:cds"/>
    <property type="gene ID" value="AUR62027041"/>
</dbReference>
<dbReference type="KEGG" id="cqi:110739937"/>
<name>A0A803MC48_CHEQI</name>
<dbReference type="InterPro" id="IPR018244">
    <property type="entry name" value="Allrgn_V5/Tpx1_CS"/>
</dbReference>
<dbReference type="SMART" id="SM00198">
    <property type="entry name" value="SCP"/>
    <property type="match status" value="1"/>
</dbReference>
<dbReference type="EnsemblPlants" id="AUR62027041-RA">
    <property type="protein sequence ID" value="AUR62027041-RA:cds"/>
    <property type="gene ID" value="AUR62027041"/>
</dbReference>
<dbReference type="Proteomes" id="UP000596660">
    <property type="component" value="Unplaced"/>
</dbReference>
<dbReference type="RefSeq" id="XP_021776106.1">
    <property type="nucleotide sequence ID" value="XM_021920414.1"/>
</dbReference>
<proteinExistence type="predicted"/>
<protein>
    <recommendedName>
        <fullName evidence="4">SCP domain-containing protein</fullName>
    </recommendedName>
</protein>
<evidence type="ECO:0000313" key="5">
    <source>
        <dbReference type="EnsemblPlants" id="AUR62027041-RA:cds"/>
    </source>
</evidence>
<dbReference type="PRINTS" id="PR00837">
    <property type="entry name" value="V5TPXLIKE"/>
</dbReference>
<keyword evidence="2" id="KW-0568">Pathogenesis-related protein</keyword>
<dbReference type="OMA" id="ANICWAT"/>
<dbReference type="GeneID" id="110739937"/>
<accession>A0A803MC48</accession>
<organism evidence="5 6">
    <name type="scientific">Chenopodium quinoa</name>
    <name type="common">Quinoa</name>
    <dbReference type="NCBI Taxonomy" id="63459"/>
    <lineage>
        <taxon>Eukaryota</taxon>
        <taxon>Viridiplantae</taxon>
        <taxon>Streptophyta</taxon>
        <taxon>Embryophyta</taxon>
        <taxon>Tracheophyta</taxon>
        <taxon>Spermatophyta</taxon>
        <taxon>Magnoliopsida</taxon>
        <taxon>eudicotyledons</taxon>
        <taxon>Gunneridae</taxon>
        <taxon>Pentapetalae</taxon>
        <taxon>Caryophyllales</taxon>
        <taxon>Chenopodiaceae</taxon>
        <taxon>Chenopodioideae</taxon>
        <taxon>Atripliceae</taxon>
        <taxon>Chenopodium</taxon>
    </lineage>
</organism>
<dbReference type="Pfam" id="PF00188">
    <property type="entry name" value="CAP"/>
    <property type="match status" value="1"/>
</dbReference>
<sequence>MASLNLSLAIVLVSGLTMANICWATSVFDWKLQYLVPTNVARLAALQPPLVWNETLAAFARSYAKERAVDCKLQHSNSPIYGENIAMSPGELSPTEAVDLWAGEKPNYDYGSNNCKEMCGHYTQIVWKDTQSVGCAKEKCQNGGTFITCNYYPPGNVIGQRPF</sequence>
<feature type="chain" id="PRO_5030738216" description="SCP domain-containing protein" evidence="3">
    <location>
        <begin position="25"/>
        <end position="163"/>
    </location>
</feature>